<name>A0A0Q3UQX1_AMAAE</name>
<dbReference type="AlphaFoldDB" id="A0A0Q3UQX1"/>
<dbReference type="Proteomes" id="UP000051836">
    <property type="component" value="Unassembled WGS sequence"/>
</dbReference>
<accession>A0A0Q3UQX1</accession>
<evidence type="ECO:0000313" key="1">
    <source>
        <dbReference type="EMBL" id="KQK76930.1"/>
    </source>
</evidence>
<comment type="caution">
    <text evidence="1">The sequence shown here is derived from an EMBL/GenBank/DDBJ whole genome shotgun (WGS) entry which is preliminary data.</text>
</comment>
<dbReference type="EMBL" id="LMAW01002799">
    <property type="protein sequence ID" value="KQK76930.1"/>
    <property type="molecule type" value="Genomic_DNA"/>
</dbReference>
<sequence length="93" mass="10125">MVVGRGLQDGVSSLPHVGRGLQDALFTFGTVGYPSNSLLVETSRICKFPIAAKDLEQCDLGTKRIANRTGWADKEDPKLADVWESLPPNQLIN</sequence>
<proteinExistence type="predicted"/>
<protein>
    <submittedName>
        <fullName evidence="1">Uncharacterized protein</fullName>
    </submittedName>
</protein>
<gene>
    <name evidence="1" type="ORF">AAES_130771</name>
</gene>
<evidence type="ECO:0000313" key="2">
    <source>
        <dbReference type="Proteomes" id="UP000051836"/>
    </source>
</evidence>
<keyword evidence="2" id="KW-1185">Reference proteome</keyword>
<organism evidence="1 2">
    <name type="scientific">Amazona aestiva</name>
    <name type="common">Blue-fronted Amazon parrot</name>
    <dbReference type="NCBI Taxonomy" id="12930"/>
    <lineage>
        <taxon>Eukaryota</taxon>
        <taxon>Metazoa</taxon>
        <taxon>Chordata</taxon>
        <taxon>Craniata</taxon>
        <taxon>Vertebrata</taxon>
        <taxon>Euteleostomi</taxon>
        <taxon>Archelosauria</taxon>
        <taxon>Archosauria</taxon>
        <taxon>Dinosauria</taxon>
        <taxon>Saurischia</taxon>
        <taxon>Theropoda</taxon>
        <taxon>Coelurosauria</taxon>
        <taxon>Aves</taxon>
        <taxon>Neognathae</taxon>
        <taxon>Neoaves</taxon>
        <taxon>Telluraves</taxon>
        <taxon>Australaves</taxon>
        <taxon>Psittaciformes</taxon>
        <taxon>Psittacidae</taxon>
        <taxon>Amazona</taxon>
    </lineage>
</organism>
<reference evidence="1 2" key="1">
    <citation type="submission" date="2015-10" db="EMBL/GenBank/DDBJ databases">
        <authorList>
            <person name="Gilbert D.G."/>
        </authorList>
    </citation>
    <scope>NUCLEOTIDE SEQUENCE [LARGE SCALE GENOMIC DNA]</scope>
    <source>
        <strain evidence="1">FVVF132</strain>
    </source>
</reference>